<name>A0AAX0HA84_CAMFE</name>
<reference evidence="1 2" key="1">
    <citation type="journal article" date="2016" name="Genome Biol. Evol.">
        <title>Comparative Genomics of Campylobacter fetus from Reptiles and Mammals Reveals Divergent Evolution in Host-Associated Lineages.</title>
        <authorList>
            <person name="Gilbert M.J."/>
            <person name="Miller W.G."/>
            <person name="Yee E."/>
            <person name="Zomer A.L."/>
            <person name="van der Graaf-van Bloois L."/>
            <person name="Fitzgerald C."/>
            <person name="Forbes K.J."/>
            <person name="Meric G."/>
            <person name="Sheppard S.K."/>
            <person name="Wagenaar J.A."/>
            <person name="Duim B."/>
        </authorList>
    </citation>
    <scope>NUCLEOTIDE SEQUENCE [LARGE SCALE GENOMIC DNA]</scope>
    <source>
        <strain evidence="1 2">12S02225-3</strain>
    </source>
</reference>
<dbReference type="EMBL" id="LFLK01000008">
    <property type="protein sequence ID" value="OCR90216.1"/>
    <property type="molecule type" value="Genomic_DNA"/>
</dbReference>
<gene>
    <name evidence="1" type="ORF">CFT12S02225_07555</name>
</gene>
<sequence>MVGLKDLLLAMANDSWMTSANTSYTTSWSTSYLTNLYTSYSVNRSTVKVTRQETYEAAWTTIAGNTQWWTWTRGSDGSITNHHLTTASGAFPDGVGSTNGRYTTIRKYWTNYNTSYITSYYSTVKVGSRYTSHITSNITSRVTSWETE</sequence>
<dbReference type="AlphaFoldDB" id="A0AAX0HA84"/>
<dbReference type="Proteomes" id="UP000093100">
    <property type="component" value="Unassembled WGS sequence"/>
</dbReference>
<comment type="caution">
    <text evidence="1">The sequence shown here is derived from an EMBL/GenBank/DDBJ whole genome shotgun (WGS) entry which is preliminary data.</text>
</comment>
<evidence type="ECO:0000313" key="2">
    <source>
        <dbReference type="Proteomes" id="UP000093100"/>
    </source>
</evidence>
<protein>
    <submittedName>
        <fullName evidence="1">Uncharacterized protein</fullName>
    </submittedName>
</protein>
<evidence type="ECO:0000313" key="1">
    <source>
        <dbReference type="EMBL" id="OCR90216.1"/>
    </source>
</evidence>
<organism evidence="1 2">
    <name type="scientific">Campylobacter fetus subsp. testudinum</name>
    <dbReference type="NCBI Taxonomy" id="1507806"/>
    <lineage>
        <taxon>Bacteria</taxon>
        <taxon>Pseudomonadati</taxon>
        <taxon>Campylobacterota</taxon>
        <taxon>Epsilonproteobacteria</taxon>
        <taxon>Campylobacterales</taxon>
        <taxon>Campylobacteraceae</taxon>
        <taxon>Campylobacter</taxon>
    </lineage>
</organism>
<dbReference type="RefSeq" id="WP_065841120.1">
    <property type="nucleotide sequence ID" value="NZ_LFLK01000008.1"/>
</dbReference>
<proteinExistence type="predicted"/>
<accession>A0AAX0HA84</accession>